<dbReference type="GO" id="GO:0005975">
    <property type="term" value="P:carbohydrate metabolic process"/>
    <property type="evidence" value="ECO:0007669"/>
    <property type="project" value="InterPro"/>
</dbReference>
<accession>X1D0J4</accession>
<evidence type="ECO:0000256" key="1">
    <source>
        <dbReference type="ARBA" id="ARBA00009865"/>
    </source>
</evidence>
<dbReference type="SUPFAM" id="SSF49785">
    <property type="entry name" value="Galactose-binding domain-like"/>
    <property type="match status" value="1"/>
</dbReference>
<dbReference type="InterPro" id="IPR008979">
    <property type="entry name" value="Galactose-bd-like_sf"/>
</dbReference>
<dbReference type="EMBL" id="BART01019983">
    <property type="protein sequence ID" value="GAG98632.1"/>
    <property type="molecule type" value="Genomic_DNA"/>
</dbReference>
<dbReference type="InterPro" id="IPR023296">
    <property type="entry name" value="Glyco_hydro_beta-prop_sf"/>
</dbReference>
<sequence length="293" mass="33519">AQMRPIKYDFGYKDGDPDRQKEFGGTFRDMNLFVDDDSKAYVFYASEHNATMYVVRLNDEFTGPETPLVQNKTWARILVGRMREAPSPFKFKDRYYLITSGCTGWTPNPADYAVADNILGPWESKGNPCVGPEANTTFRMQSTFVLPVPGKPGCHIFMADRWSRRRLHDSRYVWQPFILKPNGTFTTEWHDEWNLSVFEKPGVAAATSSARIYVDFDFDWRFSKGDSPTAVMPEFDDSGWRKVNLPHDWSIEGPFSADYASGTGYVPGGVGWYRKHFRLDPAHKGKVVAIEFD</sequence>
<evidence type="ECO:0000313" key="4">
    <source>
        <dbReference type="EMBL" id="GAG98632.1"/>
    </source>
</evidence>
<dbReference type="PANTHER" id="PTHR22925">
    <property type="entry name" value="GLYCOSYL HYDROLASE 43 FAMILY MEMBER"/>
    <property type="match status" value="1"/>
</dbReference>
<protein>
    <recommendedName>
        <fullName evidence="5">Beta-xylosidase C-terminal Concanavalin A-like domain-containing protein</fullName>
    </recommendedName>
</protein>
<reference evidence="4" key="1">
    <citation type="journal article" date="2014" name="Front. Microbiol.">
        <title>High frequency of phylogenetically diverse reductive dehalogenase-homologous genes in deep subseafloor sedimentary metagenomes.</title>
        <authorList>
            <person name="Kawai M."/>
            <person name="Futagami T."/>
            <person name="Toyoda A."/>
            <person name="Takaki Y."/>
            <person name="Nishi S."/>
            <person name="Hori S."/>
            <person name="Arai W."/>
            <person name="Tsubouchi T."/>
            <person name="Morono Y."/>
            <person name="Uchiyama I."/>
            <person name="Ito T."/>
            <person name="Fujiyama A."/>
            <person name="Inagaki F."/>
            <person name="Takami H."/>
        </authorList>
    </citation>
    <scope>NUCLEOTIDE SEQUENCE</scope>
    <source>
        <strain evidence="4">Expedition CK06-06</strain>
    </source>
</reference>
<evidence type="ECO:0008006" key="5">
    <source>
        <dbReference type="Google" id="ProtNLM"/>
    </source>
</evidence>
<dbReference type="Pfam" id="PF04616">
    <property type="entry name" value="Glyco_hydro_43"/>
    <property type="match status" value="1"/>
</dbReference>
<comment type="caution">
    <text evidence="4">The sequence shown here is derived from an EMBL/GenBank/DDBJ whole genome shotgun (WGS) entry which is preliminary data.</text>
</comment>
<dbReference type="SUPFAM" id="SSF75005">
    <property type="entry name" value="Arabinanase/levansucrase/invertase"/>
    <property type="match status" value="1"/>
</dbReference>
<dbReference type="AlphaFoldDB" id="X1D0J4"/>
<organism evidence="4">
    <name type="scientific">marine sediment metagenome</name>
    <dbReference type="NCBI Taxonomy" id="412755"/>
    <lineage>
        <taxon>unclassified sequences</taxon>
        <taxon>metagenomes</taxon>
        <taxon>ecological metagenomes</taxon>
    </lineage>
</organism>
<dbReference type="InterPro" id="IPR006710">
    <property type="entry name" value="Glyco_hydro_43"/>
</dbReference>
<feature type="non-terminal residue" evidence="4">
    <location>
        <position position="1"/>
    </location>
</feature>
<feature type="non-terminal residue" evidence="4">
    <location>
        <position position="293"/>
    </location>
</feature>
<gene>
    <name evidence="4" type="ORF">S01H4_37233</name>
</gene>
<dbReference type="Gene3D" id="2.60.120.260">
    <property type="entry name" value="Galactose-binding domain-like"/>
    <property type="match status" value="1"/>
</dbReference>
<dbReference type="PANTHER" id="PTHR22925:SF3">
    <property type="entry name" value="GLYCOSYL HYDROLASE FAMILY PROTEIN 43"/>
    <property type="match status" value="1"/>
</dbReference>
<evidence type="ECO:0000256" key="3">
    <source>
        <dbReference type="ARBA" id="ARBA00023295"/>
    </source>
</evidence>
<evidence type="ECO:0000256" key="2">
    <source>
        <dbReference type="ARBA" id="ARBA00022801"/>
    </source>
</evidence>
<dbReference type="Gene3D" id="2.115.10.20">
    <property type="entry name" value="Glycosyl hydrolase domain, family 43"/>
    <property type="match status" value="1"/>
</dbReference>
<proteinExistence type="inferred from homology"/>
<comment type="similarity">
    <text evidence="1">Belongs to the glycosyl hydrolase 43 family.</text>
</comment>
<keyword evidence="3" id="KW-0326">Glycosidase</keyword>
<dbReference type="GO" id="GO:0004553">
    <property type="term" value="F:hydrolase activity, hydrolyzing O-glycosyl compounds"/>
    <property type="evidence" value="ECO:0007669"/>
    <property type="project" value="InterPro"/>
</dbReference>
<name>X1D0J4_9ZZZZ</name>
<keyword evidence="2" id="KW-0378">Hydrolase</keyword>